<name>A0ABV5G8C3_9MICC</name>
<dbReference type="Proteomes" id="UP001589575">
    <property type="component" value="Unassembled WGS sequence"/>
</dbReference>
<gene>
    <name evidence="2" type="ORF">ACFFX0_30070</name>
</gene>
<reference evidence="2 3" key="1">
    <citation type="submission" date="2024-09" db="EMBL/GenBank/DDBJ databases">
        <authorList>
            <person name="Sun Q."/>
            <person name="Mori K."/>
        </authorList>
    </citation>
    <scope>NUCLEOTIDE SEQUENCE [LARGE SCALE GENOMIC DNA]</scope>
    <source>
        <strain evidence="2 3">CCM 7609</strain>
    </source>
</reference>
<organism evidence="2 3">
    <name type="scientific">Citricoccus parietis</name>
    <dbReference type="NCBI Taxonomy" id="592307"/>
    <lineage>
        <taxon>Bacteria</taxon>
        <taxon>Bacillati</taxon>
        <taxon>Actinomycetota</taxon>
        <taxon>Actinomycetes</taxon>
        <taxon>Micrococcales</taxon>
        <taxon>Micrococcaceae</taxon>
        <taxon>Citricoccus</taxon>
    </lineage>
</organism>
<evidence type="ECO:0000313" key="3">
    <source>
        <dbReference type="Proteomes" id="UP001589575"/>
    </source>
</evidence>
<keyword evidence="3" id="KW-1185">Reference proteome</keyword>
<accession>A0ABV5G8C3</accession>
<dbReference type="EMBL" id="JBHMFI010000020">
    <property type="protein sequence ID" value="MFB9075190.1"/>
    <property type="molecule type" value="Genomic_DNA"/>
</dbReference>
<feature type="region of interest" description="Disordered" evidence="1">
    <location>
        <begin position="1"/>
        <end position="40"/>
    </location>
</feature>
<evidence type="ECO:0000313" key="2">
    <source>
        <dbReference type="EMBL" id="MFB9075190.1"/>
    </source>
</evidence>
<evidence type="ECO:0000256" key="1">
    <source>
        <dbReference type="SAM" id="MobiDB-lite"/>
    </source>
</evidence>
<protein>
    <submittedName>
        <fullName evidence="2">Uncharacterized protein</fullName>
    </submittedName>
</protein>
<feature type="compositionally biased region" description="Polar residues" evidence="1">
    <location>
        <begin position="31"/>
        <end position="40"/>
    </location>
</feature>
<sequence>MARPLRIVRARLPCGESRTTGMKSRDPRPLSSASIARSCQ</sequence>
<comment type="caution">
    <text evidence="2">The sequence shown here is derived from an EMBL/GenBank/DDBJ whole genome shotgun (WGS) entry which is preliminary data.</text>
</comment>
<proteinExistence type="predicted"/>